<dbReference type="OrthoDB" id="9810250at2"/>
<evidence type="ECO:0000259" key="3">
    <source>
        <dbReference type="PROSITE" id="PS50977"/>
    </source>
</evidence>
<proteinExistence type="predicted"/>
<dbReference type="InterPro" id="IPR009057">
    <property type="entry name" value="Homeodomain-like_sf"/>
</dbReference>
<dbReference type="PROSITE" id="PS50977">
    <property type="entry name" value="HTH_TETR_2"/>
    <property type="match status" value="1"/>
</dbReference>
<accession>R2P0K6</accession>
<reference evidence="5 7" key="2">
    <citation type="submission" date="2013-03" db="EMBL/GenBank/DDBJ databases">
        <title>The Genome Sequence of Enterococcus malodoratus ATCC_43197 (PacBio/Illumina hybrid assembly).</title>
        <authorList>
            <consortium name="The Broad Institute Genomics Platform"/>
            <consortium name="The Broad Institute Genome Sequencing Center for Infectious Disease"/>
            <person name="Earl A."/>
            <person name="Russ C."/>
            <person name="Gilmore M."/>
            <person name="Surin D."/>
            <person name="Walker B."/>
            <person name="Young S."/>
            <person name="Zeng Q."/>
            <person name="Gargeya S."/>
            <person name="Fitzgerald M."/>
            <person name="Haas B."/>
            <person name="Abouelleil A."/>
            <person name="Allen A.W."/>
            <person name="Alvarado L."/>
            <person name="Arachchi H.M."/>
            <person name="Berlin A.M."/>
            <person name="Chapman S.B."/>
            <person name="Gainer-Dewar J."/>
            <person name="Goldberg J."/>
            <person name="Griggs A."/>
            <person name="Gujja S."/>
            <person name="Hansen M."/>
            <person name="Howarth C."/>
            <person name="Imamovic A."/>
            <person name="Ireland A."/>
            <person name="Larimer J."/>
            <person name="McCowan C."/>
            <person name="Murphy C."/>
            <person name="Pearson M."/>
            <person name="Poon T.W."/>
            <person name="Priest M."/>
            <person name="Roberts A."/>
            <person name="Saif S."/>
            <person name="Shea T."/>
            <person name="Sisk P."/>
            <person name="Sykes S."/>
            <person name="Wortman J."/>
            <person name="Nusbaum C."/>
            <person name="Birren B."/>
        </authorList>
    </citation>
    <scope>NUCLEOTIDE SEQUENCE [LARGE SCALE GENOMIC DNA]</scope>
    <source>
        <strain evidence="5 7">ATCC 43197</strain>
    </source>
</reference>
<sequence>MDKNSVKKSIFEAFLYLLSVHKYEDITVYEIVEHAYVSRVTFYKYFKNKDALLAEVINRLQEEFRTLLKWDTDLLNQFSMSRKKDVYIILYPYTYRILDYFRSKQKLINRLCKMNHQNLDFIEVMHKTYHDYFVQVLPEPFYAALDDSTIEYYSLFMTNGVFSIIEKWFKASFEESIDDVIDKILVLLITNLSALYLEVESQAKKDPQDN</sequence>
<dbReference type="InterPro" id="IPR001647">
    <property type="entry name" value="HTH_TetR"/>
</dbReference>
<dbReference type="PATRIC" id="fig|1158601.3.peg.2433"/>
<keyword evidence="1 2" id="KW-0238">DNA-binding</keyword>
<dbReference type="PANTHER" id="PTHR43479:SF11">
    <property type="entry name" value="ACREF_ENVCD OPERON REPRESSOR-RELATED"/>
    <property type="match status" value="1"/>
</dbReference>
<dbReference type="GO" id="GO:0003677">
    <property type="term" value="F:DNA binding"/>
    <property type="evidence" value="ECO:0007669"/>
    <property type="project" value="UniProtKB-UniRule"/>
</dbReference>
<reference evidence="4 6" key="1">
    <citation type="submission" date="2013-02" db="EMBL/GenBank/DDBJ databases">
        <title>The Genome Sequence of Enterococcus malodoratus ATCC_43197.</title>
        <authorList>
            <consortium name="The Broad Institute Genome Sequencing Platform"/>
            <consortium name="The Broad Institute Genome Sequencing Center for Infectious Disease"/>
            <person name="Earl A.M."/>
            <person name="Gilmore M.S."/>
            <person name="Lebreton F."/>
            <person name="Walker B."/>
            <person name="Young S.K."/>
            <person name="Zeng Q."/>
            <person name="Gargeya S."/>
            <person name="Fitzgerald M."/>
            <person name="Haas B."/>
            <person name="Abouelleil A."/>
            <person name="Alvarado L."/>
            <person name="Arachchi H.M."/>
            <person name="Berlin A.M."/>
            <person name="Chapman S.B."/>
            <person name="Dewar J."/>
            <person name="Goldberg J."/>
            <person name="Griggs A."/>
            <person name="Gujja S."/>
            <person name="Hansen M."/>
            <person name="Howarth C."/>
            <person name="Imamovic A."/>
            <person name="Larimer J."/>
            <person name="McCowan C."/>
            <person name="Murphy C."/>
            <person name="Neiman D."/>
            <person name="Pearson M."/>
            <person name="Priest M."/>
            <person name="Roberts A."/>
            <person name="Saif S."/>
            <person name="Shea T."/>
            <person name="Sisk P."/>
            <person name="Sykes S."/>
            <person name="Wortman J."/>
            <person name="Nusbaum C."/>
            <person name="Birren B."/>
        </authorList>
    </citation>
    <scope>NUCLEOTIDE SEQUENCE [LARGE SCALE GENOMIC DNA]</scope>
    <source>
        <strain evidence="4 6">ATCC 43197</strain>
    </source>
</reference>
<evidence type="ECO:0000313" key="5">
    <source>
        <dbReference type="EMBL" id="EOT63501.1"/>
    </source>
</evidence>
<dbReference type="Gene3D" id="1.10.357.10">
    <property type="entry name" value="Tetracycline Repressor, domain 2"/>
    <property type="match status" value="1"/>
</dbReference>
<dbReference type="PANTHER" id="PTHR43479">
    <property type="entry name" value="ACREF/ENVCD OPERON REPRESSOR-RELATED"/>
    <property type="match status" value="1"/>
</dbReference>
<evidence type="ECO:0000256" key="2">
    <source>
        <dbReference type="PROSITE-ProRule" id="PRU00335"/>
    </source>
</evidence>
<evidence type="ECO:0000313" key="4">
    <source>
        <dbReference type="EMBL" id="EOH76798.1"/>
    </source>
</evidence>
<dbReference type="EMBL" id="ASWA01000005">
    <property type="protein sequence ID" value="EOT63501.1"/>
    <property type="molecule type" value="Genomic_DNA"/>
</dbReference>
<evidence type="ECO:0000313" key="6">
    <source>
        <dbReference type="Proteomes" id="UP000013783"/>
    </source>
</evidence>
<comment type="caution">
    <text evidence="4">The sequence shown here is derived from an EMBL/GenBank/DDBJ whole genome shotgun (WGS) entry which is preliminary data.</text>
</comment>
<evidence type="ECO:0000256" key="1">
    <source>
        <dbReference type="ARBA" id="ARBA00023125"/>
    </source>
</evidence>
<dbReference type="STRING" id="71451.RV07_GL003457"/>
<dbReference type="InterPro" id="IPR039532">
    <property type="entry name" value="TetR_C_Firmicutes"/>
</dbReference>
<protein>
    <recommendedName>
        <fullName evidence="3">HTH tetR-type domain-containing protein</fullName>
    </recommendedName>
</protein>
<keyword evidence="7" id="KW-1185">Reference proteome</keyword>
<dbReference type="Proteomes" id="UP000014148">
    <property type="component" value="Unassembled WGS sequence"/>
</dbReference>
<dbReference type="AlphaFoldDB" id="R2P0K6"/>
<organism evidence="4 6">
    <name type="scientific">Enterococcus malodoratus ATCC 43197</name>
    <dbReference type="NCBI Taxonomy" id="1158601"/>
    <lineage>
        <taxon>Bacteria</taxon>
        <taxon>Bacillati</taxon>
        <taxon>Bacillota</taxon>
        <taxon>Bacilli</taxon>
        <taxon>Lactobacillales</taxon>
        <taxon>Enterococcaceae</taxon>
        <taxon>Enterococcus</taxon>
    </lineage>
</organism>
<name>R2P0K6_9ENTE</name>
<dbReference type="SUPFAM" id="SSF46689">
    <property type="entry name" value="Homeodomain-like"/>
    <property type="match status" value="1"/>
</dbReference>
<dbReference type="EMBL" id="AJAK01000017">
    <property type="protein sequence ID" value="EOH76798.1"/>
    <property type="molecule type" value="Genomic_DNA"/>
</dbReference>
<dbReference type="InterPro" id="IPR050624">
    <property type="entry name" value="HTH-type_Tx_Regulator"/>
</dbReference>
<dbReference type="eggNOG" id="COG1309">
    <property type="taxonomic scope" value="Bacteria"/>
</dbReference>
<dbReference type="Proteomes" id="UP000013783">
    <property type="component" value="Unassembled WGS sequence"/>
</dbReference>
<gene>
    <name evidence="5" type="ORF">I585_04331</name>
    <name evidence="4" type="ORF">UAI_02473</name>
</gene>
<dbReference type="Pfam" id="PF00440">
    <property type="entry name" value="TetR_N"/>
    <property type="match status" value="1"/>
</dbReference>
<feature type="DNA-binding region" description="H-T-H motif" evidence="2">
    <location>
        <begin position="27"/>
        <end position="46"/>
    </location>
</feature>
<evidence type="ECO:0000313" key="7">
    <source>
        <dbReference type="Proteomes" id="UP000014148"/>
    </source>
</evidence>
<feature type="domain" description="HTH tetR-type" evidence="3">
    <location>
        <begin position="4"/>
        <end position="64"/>
    </location>
</feature>
<dbReference type="Pfam" id="PF14278">
    <property type="entry name" value="TetR_C_8"/>
    <property type="match status" value="1"/>
</dbReference>